<accession>A0A0L9UFV9</accession>
<proteinExistence type="predicted"/>
<dbReference type="Gramene" id="KOM41800">
    <property type="protein sequence ID" value="KOM41800"/>
    <property type="gene ID" value="LR48_Vigan04g199800"/>
</dbReference>
<protein>
    <submittedName>
        <fullName evidence="1">Uncharacterized protein</fullName>
    </submittedName>
</protein>
<reference evidence="2" key="1">
    <citation type="journal article" date="2015" name="Proc. Natl. Acad. Sci. U.S.A.">
        <title>Genome sequencing of adzuki bean (Vigna angularis) provides insight into high starch and low fat accumulation and domestication.</title>
        <authorList>
            <person name="Yang K."/>
            <person name="Tian Z."/>
            <person name="Chen C."/>
            <person name="Luo L."/>
            <person name="Zhao B."/>
            <person name="Wang Z."/>
            <person name="Yu L."/>
            <person name="Li Y."/>
            <person name="Sun Y."/>
            <person name="Li W."/>
            <person name="Chen Y."/>
            <person name="Li Y."/>
            <person name="Zhang Y."/>
            <person name="Ai D."/>
            <person name="Zhao J."/>
            <person name="Shang C."/>
            <person name="Ma Y."/>
            <person name="Wu B."/>
            <person name="Wang M."/>
            <person name="Gao L."/>
            <person name="Sun D."/>
            <person name="Zhang P."/>
            <person name="Guo F."/>
            <person name="Wang W."/>
            <person name="Li Y."/>
            <person name="Wang J."/>
            <person name="Varshney R.K."/>
            <person name="Wang J."/>
            <person name="Ling H.Q."/>
            <person name="Wan P."/>
        </authorList>
    </citation>
    <scope>NUCLEOTIDE SEQUENCE</scope>
    <source>
        <strain evidence="2">cv. Jingnong 6</strain>
    </source>
</reference>
<sequence length="129" mass="15185">MSLVPSAKCFFKKGERECLRRFSRDSQWAVSTEATARVRKLAETNPSLGYHFRREAGERRQWRCGRQWFRWRLRSPSTPRPVEGGGAVAGSEKQWRGGRLGGGERLWFSSLREKETLIRVKWCREWENP</sequence>
<gene>
    <name evidence="1" type="ORF">LR48_Vigan04g199800</name>
</gene>
<dbReference type="AlphaFoldDB" id="A0A0L9UFV9"/>
<name>A0A0L9UFV9_PHAAN</name>
<organism evidence="1 2">
    <name type="scientific">Phaseolus angularis</name>
    <name type="common">Azuki bean</name>
    <name type="synonym">Vigna angularis</name>
    <dbReference type="NCBI Taxonomy" id="3914"/>
    <lineage>
        <taxon>Eukaryota</taxon>
        <taxon>Viridiplantae</taxon>
        <taxon>Streptophyta</taxon>
        <taxon>Embryophyta</taxon>
        <taxon>Tracheophyta</taxon>
        <taxon>Spermatophyta</taxon>
        <taxon>Magnoliopsida</taxon>
        <taxon>eudicotyledons</taxon>
        <taxon>Gunneridae</taxon>
        <taxon>Pentapetalae</taxon>
        <taxon>rosids</taxon>
        <taxon>fabids</taxon>
        <taxon>Fabales</taxon>
        <taxon>Fabaceae</taxon>
        <taxon>Papilionoideae</taxon>
        <taxon>50 kb inversion clade</taxon>
        <taxon>NPAAA clade</taxon>
        <taxon>indigoferoid/millettioid clade</taxon>
        <taxon>Phaseoleae</taxon>
        <taxon>Vigna</taxon>
    </lineage>
</organism>
<evidence type="ECO:0000313" key="2">
    <source>
        <dbReference type="Proteomes" id="UP000053144"/>
    </source>
</evidence>
<dbReference type="EMBL" id="CM003374">
    <property type="protein sequence ID" value="KOM41800.1"/>
    <property type="molecule type" value="Genomic_DNA"/>
</dbReference>
<dbReference type="Proteomes" id="UP000053144">
    <property type="component" value="Chromosome 4"/>
</dbReference>
<evidence type="ECO:0000313" key="1">
    <source>
        <dbReference type="EMBL" id="KOM41800.1"/>
    </source>
</evidence>